<dbReference type="CDD" id="cd04301">
    <property type="entry name" value="NAT_SF"/>
    <property type="match status" value="1"/>
</dbReference>
<dbReference type="Proteomes" id="UP000473008">
    <property type="component" value="Unassembled WGS sequence"/>
</dbReference>
<proteinExistence type="predicted"/>
<reference evidence="2 3" key="1">
    <citation type="submission" date="2020-02" db="EMBL/GenBank/DDBJ databases">
        <title>The draft genome of Grimontia sedimenta sp. nov., isolated from benthic sediments near coral reefs south of Kuwait.</title>
        <authorList>
            <person name="Mahmoud H.M."/>
            <person name="Jose L."/>
            <person name="Eapen S."/>
        </authorList>
    </citation>
    <scope>NUCLEOTIDE SEQUENCE [LARGE SCALE GENOMIC DNA]</scope>
    <source>
        <strain evidence="2 3">S25</strain>
    </source>
</reference>
<feature type="domain" description="N-acetyltransferase" evidence="1">
    <location>
        <begin position="31"/>
        <end position="172"/>
    </location>
</feature>
<dbReference type="PANTHER" id="PTHR43792">
    <property type="entry name" value="GNAT FAMILY, PUTATIVE (AFU_ORTHOLOGUE AFUA_3G00765)-RELATED-RELATED"/>
    <property type="match status" value="1"/>
</dbReference>
<keyword evidence="2" id="KW-0808">Transferase</keyword>
<comment type="caution">
    <text evidence="2">The sequence shown here is derived from an EMBL/GenBank/DDBJ whole genome shotgun (WGS) entry which is preliminary data.</text>
</comment>
<dbReference type="Pfam" id="PF13302">
    <property type="entry name" value="Acetyltransf_3"/>
    <property type="match status" value="1"/>
</dbReference>
<protein>
    <submittedName>
        <fullName evidence="2">GNAT family N-acetyltransferase</fullName>
    </submittedName>
</protein>
<evidence type="ECO:0000313" key="3">
    <source>
        <dbReference type="Proteomes" id="UP000473008"/>
    </source>
</evidence>
<name>A0A6M1RLZ1_9GAMM</name>
<keyword evidence="3" id="KW-1185">Reference proteome</keyword>
<dbReference type="Gene3D" id="3.40.630.30">
    <property type="match status" value="1"/>
</dbReference>
<dbReference type="InterPro" id="IPR016181">
    <property type="entry name" value="Acyl_CoA_acyltransferase"/>
</dbReference>
<evidence type="ECO:0000313" key="2">
    <source>
        <dbReference type="EMBL" id="NGN99151.1"/>
    </source>
</evidence>
<evidence type="ECO:0000259" key="1">
    <source>
        <dbReference type="PROSITE" id="PS51186"/>
    </source>
</evidence>
<dbReference type="RefSeq" id="WP_165015935.1">
    <property type="nucleotide sequence ID" value="NZ_JAALDL010000013.1"/>
</dbReference>
<gene>
    <name evidence="2" type="ORF">G5S52_16290</name>
</gene>
<sequence length="172" mass="18433">MMLSHLQFSTPRLDVAALSSGSETSGNLAKEFAALLTPAVKQHLPPDIQSVNDAQSAAVWLQQALTESTFLAVTERDSQSLAGFILLYAETNTDGLLDLRLGYVVSEEQQGKGLASEMLQGLVSWCQQSGKVATLSGGAEENNLASIRVLEKNGFVRDGEALKGTVFLTRTF</sequence>
<organism evidence="2 3">
    <name type="scientific">Grimontia sedimenti</name>
    <dbReference type="NCBI Taxonomy" id="2711294"/>
    <lineage>
        <taxon>Bacteria</taxon>
        <taxon>Pseudomonadati</taxon>
        <taxon>Pseudomonadota</taxon>
        <taxon>Gammaproteobacteria</taxon>
        <taxon>Vibrionales</taxon>
        <taxon>Vibrionaceae</taxon>
        <taxon>Grimontia</taxon>
    </lineage>
</organism>
<dbReference type="SUPFAM" id="SSF55729">
    <property type="entry name" value="Acyl-CoA N-acyltransferases (Nat)"/>
    <property type="match status" value="1"/>
</dbReference>
<dbReference type="GO" id="GO:0016747">
    <property type="term" value="F:acyltransferase activity, transferring groups other than amino-acyl groups"/>
    <property type="evidence" value="ECO:0007669"/>
    <property type="project" value="InterPro"/>
</dbReference>
<dbReference type="InterPro" id="IPR051531">
    <property type="entry name" value="N-acetyltransferase"/>
</dbReference>
<accession>A0A6M1RLZ1</accession>
<dbReference type="InterPro" id="IPR000182">
    <property type="entry name" value="GNAT_dom"/>
</dbReference>
<dbReference type="PANTHER" id="PTHR43792:SF13">
    <property type="entry name" value="ACETYLTRANSFERASE"/>
    <property type="match status" value="1"/>
</dbReference>
<dbReference type="PROSITE" id="PS51186">
    <property type="entry name" value="GNAT"/>
    <property type="match status" value="1"/>
</dbReference>
<dbReference type="AlphaFoldDB" id="A0A6M1RLZ1"/>
<dbReference type="EMBL" id="JAALDL010000013">
    <property type="protein sequence ID" value="NGN99151.1"/>
    <property type="molecule type" value="Genomic_DNA"/>
</dbReference>